<comment type="caution">
    <text evidence="2">The sequence shown here is derived from an EMBL/GenBank/DDBJ whole genome shotgun (WGS) entry which is preliminary data.</text>
</comment>
<dbReference type="InterPro" id="IPR013154">
    <property type="entry name" value="ADH-like_N"/>
</dbReference>
<dbReference type="SMART" id="SM00829">
    <property type="entry name" value="PKS_ER"/>
    <property type="match status" value="1"/>
</dbReference>
<protein>
    <recommendedName>
        <fullName evidence="1">Enoyl reductase (ER) domain-containing protein</fullName>
    </recommendedName>
</protein>
<dbReference type="InterPro" id="IPR047122">
    <property type="entry name" value="Trans-enoyl_RdTase-like"/>
</dbReference>
<dbReference type="Gene3D" id="3.90.180.10">
    <property type="entry name" value="Medium-chain alcohol dehydrogenases, catalytic domain"/>
    <property type="match status" value="1"/>
</dbReference>
<gene>
    <name evidence="2" type="ORF">D9756_003632</name>
</gene>
<dbReference type="Gene3D" id="3.40.50.720">
    <property type="entry name" value="NAD(P)-binding Rossmann-like Domain"/>
    <property type="match status" value="1"/>
</dbReference>
<dbReference type="Pfam" id="PF00107">
    <property type="entry name" value="ADH_zinc_N"/>
    <property type="match status" value="1"/>
</dbReference>
<dbReference type="PANTHER" id="PTHR45348:SF2">
    <property type="entry name" value="ZINC-TYPE ALCOHOL DEHYDROGENASE-LIKE PROTEIN C2E1P3.01"/>
    <property type="match status" value="1"/>
</dbReference>
<dbReference type="PANTHER" id="PTHR45348">
    <property type="entry name" value="HYPOTHETICAL OXIDOREDUCTASE (EUROFUNG)"/>
    <property type="match status" value="1"/>
</dbReference>
<proteinExistence type="predicted"/>
<dbReference type="CDD" id="cd08249">
    <property type="entry name" value="enoyl_reductase_like"/>
    <property type="match status" value="1"/>
</dbReference>
<dbReference type="InterPro" id="IPR013149">
    <property type="entry name" value="ADH-like_C"/>
</dbReference>
<keyword evidence="3" id="KW-1185">Reference proteome</keyword>
<accession>A0A8H5G7T6</accession>
<name>A0A8H5G7T6_9AGAR</name>
<dbReference type="SUPFAM" id="SSF51735">
    <property type="entry name" value="NAD(P)-binding Rossmann-fold domains"/>
    <property type="match status" value="1"/>
</dbReference>
<dbReference type="OrthoDB" id="3233595at2759"/>
<evidence type="ECO:0000313" key="3">
    <source>
        <dbReference type="Proteomes" id="UP000559027"/>
    </source>
</evidence>
<evidence type="ECO:0000313" key="2">
    <source>
        <dbReference type="EMBL" id="KAF5359806.1"/>
    </source>
</evidence>
<dbReference type="AlphaFoldDB" id="A0A8H5G7T6"/>
<feature type="domain" description="Enoyl reductase (ER)" evidence="1">
    <location>
        <begin position="20"/>
        <end position="296"/>
    </location>
</feature>
<dbReference type="InterPro" id="IPR020843">
    <property type="entry name" value="ER"/>
</dbReference>
<dbReference type="SUPFAM" id="SSF50129">
    <property type="entry name" value="GroES-like"/>
    <property type="match status" value="1"/>
</dbReference>
<dbReference type="Pfam" id="PF08240">
    <property type="entry name" value="ADH_N"/>
    <property type="match status" value="1"/>
</dbReference>
<dbReference type="GO" id="GO:0016651">
    <property type="term" value="F:oxidoreductase activity, acting on NAD(P)H"/>
    <property type="evidence" value="ECO:0007669"/>
    <property type="project" value="InterPro"/>
</dbReference>
<reference evidence="2 3" key="1">
    <citation type="journal article" date="2020" name="ISME J.">
        <title>Uncovering the hidden diversity of litter-decomposition mechanisms in mushroom-forming fungi.</title>
        <authorList>
            <person name="Floudas D."/>
            <person name="Bentzer J."/>
            <person name="Ahren D."/>
            <person name="Johansson T."/>
            <person name="Persson P."/>
            <person name="Tunlid A."/>
        </authorList>
    </citation>
    <scope>NUCLEOTIDE SEQUENCE [LARGE SCALE GENOMIC DNA]</scope>
    <source>
        <strain evidence="2 3">CBS 146.42</strain>
    </source>
</reference>
<sequence>MQNTQNALFLNHKHADFTLGLALSLKLGDGEILVKIRAAALNPVDWKIQKWGFLVEEYPAVLGSDVAGDVVAVGTVSLGLLLETDFGSSLPYPDYSAFQEYCKLKEDFSAKIPSALSYEQASTFPCALLAAYQGLYNDASLLSNYHHCLPQTHAEKLKSLGATHIIDRTILLDSIHTRLVEIIGSGVKYIFDAVSEPETQKATYDLLSPGGKLALVLPVHVPMDSEEKIVSFTIGYPDAAHNRVCVKTMYSGIEALIEEGTLKPSNIEIVPGGLGVIVENLQRLENNQVSGVKLIIRPSDN</sequence>
<dbReference type="InterPro" id="IPR011032">
    <property type="entry name" value="GroES-like_sf"/>
</dbReference>
<dbReference type="InterPro" id="IPR036291">
    <property type="entry name" value="NAD(P)-bd_dom_sf"/>
</dbReference>
<dbReference type="EMBL" id="JAACJO010000004">
    <property type="protein sequence ID" value="KAF5359806.1"/>
    <property type="molecule type" value="Genomic_DNA"/>
</dbReference>
<dbReference type="Proteomes" id="UP000559027">
    <property type="component" value="Unassembled WGS sequence"/>
</dbReference>
<evidence type="ECO:0000259" key="1">
    <source>
        <dbReference type="SMART" id="SM00829"/>
    </source>
</evidence>
<organism evidence="2 3">
    <name type="scientific">Leucocoprinus leucothites</name>
    <dbReference type="NCBI Taxonomy" id="201217"/>
    <lineage>
        <taxon>Eukaryota</taxon>
        <taxon>Fungi</taxon>
        <taxon>Dikarya</taxon>
        <taxon>Basidiomycota</taxon>
        <taxon>Agaricomycotina</taxon>
        <taxon>Agaricomycetes</taxon>
        <taxon>Agaricomycetidae</taxon>
        <taxon>Agaricales</taxon>
        <taxon>Agaricineae</taxon>
        <taxon>Agaricaceae</taxon>
        <taxon>Leucocoprinus</taxon>
    </lineage>
</organism>